<sequence length="182" mass="19873">MTSSRVAALTGRPGVGKTTALVRVVELLVKDGYKPGGFYTREVRQGGVRIGFEIVDLTSGARAELASVGRVEGPHVGRYAVNLDSIRSVAVAGVKKALAEADAVFVDEVGPMELLSREFVGSVREILRSGKPSLFTLHFSARHPVVREVRNHAGQYLYVLDMRNRDAVPHTVYGVMLRWLKS</sequence>
<dbReference type="InterPro" id="IPR004948">
    <property type="entry name" value="Nuc-triphosphatase_THEP1"/>
</dbReference>
<dbReference type="GO" id="GO:0005524">
    <property type="term" value="F:ATP binding"/>
    <property type="evidence" value="ECO:0007669"/>
    <property type="project" value="UniProtKB-UniRule"/>
</dbReference>
<keyword evidence="2 4" id="KW-0378">Hydrolase</keyword>
<comment type="catalytic activity">
    <reaction evidence="4">
        <text>a ribonucleoside 5'-triphosphate + H2O = a ribonucleoside 5'-diphosphate + phosphate + H(+)</text>
        <dbReference type="Rhea" id="RHEA:23680"/>
        <dbReference type="ChEBI" id="CHEBI:15377"/>
        <dbReference type="ChEBI" id="CHEBI:15378"/>
        <dbReference type="ChEBI" id="CHEBI:43474"/>
        <dbReference type="ChEBI" id="CHEBI:57930"/>
        <dbReference type="ChEBI" id="CHEBI:61557"/>
        <dbReference type="EC" id="3.6.1.15"/>
    </reaction>
</comment>
<dbReference type="PANTHER" id="PTHR43146">
    <property type="entry name" value="CANCER-RELATED NUCLEOSIDE-TRIPHOSPHATASE"/>
    <property type="match status" value="1"/>
</dbReference>
<gene>
    <name evidence="6" type="ORF">ENM31_01685</name>
</gene>
<keyword evidence="1 4" id="KW-0547">Nucleotide-binding</keyword>
<proteinExistence type="inferred from homology"/>
<dbReference type="HAMAP" id="MF_00796">
    <property type="entry name" value="NTPase_1"/>
    <property type="match status" value="1"/>
</dbReference>
<feature type="binding site" evidence="4">
    <location>
        <begin position="103"/>
        <end position="110"/>
    </location>
    <ligand>
        <name>ATP</name>
        <dbReference type="ChEBI" id="CHEBI:30616"/>
    </ligand>
</feature>
<dbReference type="Gene3D" id="3.40.50.300">
    <property type="entry name" value="P-loop containing nucleotide triphosphate hydrolases"/>
    <property type="match status" value="1"/>
</dbReference>
<dbReference type="EMBL" id="DRXH01000058">
    <property type="protein sequence ID" value="HHM43996.1"/>
    <property type="molecule type" value="Genomic_DNA"/>
</dbReference>
<accession>A0A7J3VTM0</accession>
<organism evidence="6">
    <name type="scientific">Caldiarchaeum subterraneum</name>
    <dbReference type="NCBI Taxonomy" id="311458"/>
    <lineage>
        <taxon>Archaea</taxon>
        <taxon>Nitrososphaerota</taxon>
        <taxon>Candidatus Caldarchaeales</taxon>
        <taxon>Candidatus Caldarchaeaceae</taxon>
        <taxon>Candidatus Caldarchaeum</taxon>
    </lineage>
</organism>
<evidence type="ECO:0000259" key="5">
    <source>
        <dbReference type="SMART" id="SM00382"/>
    </source>
</evidence>
<dbReference type="NCBIfam" id="NF010248">
    <property type="entry name" value="PRK13695.1"/>
    <property type="match status" value="1"/>
</dbReference>
<feature type="domain" description="AAA+ ATPase" evidence="5">
    <location>
        <begin position="3"/>
        <end position="163"/>
    </location>
</feature>
<evidence type="ECO:0000256" key="4">
    <source>
        <dbReference type="HAMAP-Rule" id="MF_00796"/>
    </source>
</evidence>
<dbReference type="GO" id="GO:0017111">
    <property type="term" value="F:ribonucleoside triphosphate phosphatase activity"/>
    <property type="evidence" value="ECO:0007669"/>
    <property type="project" value="UniProtKB-UniRule"/>
</dbReference>
<dbReference type="InterPro" id="IPR027417">
    <property type="entry name" value="P-loop_NTPase"/>
</dbReference>
<dbReference type="PANTHER" id="PTHR43146:SF1">
    <property type="entry name" value="CANCER-RELATED NUCLEOSIDE-TRIPHOSPHATASE"/>
    <property type="match status" value="1"/>
</dbReference>
<reference evidence="6" key="1">
    <citation type="journal article" date="2020" name="mSystems">
        <title>Genome- and Community-Level Interaction Insights into Carbon Utilization and Element Cycling Functions of Hydrothermarchaeota in Hydrothermal Sediment.</title>
        <authorList>
            <person name="Zhou Z."/>
            <person name="Liu Y."/>
            <person name="Xu W."/>
            <person name="Pan J."/>
            <person name="Luo Z.H."/>
            <person name="Li M."/>
        </authorList>
    </citation>
    <scope>NUCLEOTIDE SEQUENCE [LARGE SCALE GENOMIC DNA]</scope>
    <source>
        <strain evidence="6">SpSt-1074</strain>
    </source>
</reference>
<feature type="binding site" evidence="4">
    <location>
        <begin position="11"/>
        <end position="18"/>
    </location>
    <ligand>
        <name>ATP</name>
        <dbReference type="ChEBI" id="CHEBI:30616"/>
    </ligand>
</feature>
<dbReference type="SUPFAM" id="SSF52540">
    <property type="entry name" value="P-loop containing nucleoside triphosphate hydrolases"/>
    <property type="match status" value="1"/>
</dbReference>
<evidence type="ECO:0000256" key="2">
    <source>
        <dbReference type="ARBA" id="ARBA00022801"/>
    </source>
</evidence>
<keyword evidence="3 4" id="KW-0067">ATP-binding</keyword>
<protein>
    <recommendedName>
        <fullName evidence="4">Nucleoside-triphosphatase ENM31_01685</fullName>
        <shortName evidence="4">NTPase</shortName>
        <ecNumber evidence="4">3.6.1.15</ecNumber>
    </recommendedName>
    <alternativeName>
        <fullName evidence="4">Nucleoside triphosphate phosphohydrolase</fullName>
    </alternativeName>
</protein>
<dbReference type="InterPro" id="IPR003593">
    <property type="entry name" value="AAA+_ATPase"/>
</dbReference>
<dbReference type="AlphaFoldDB" id="A0A7J3VTM0"/>
<evidence type="ECO:0000313" key="6">
    <source>
        <dbReference type="EMBL" id="HHM43996.1"/>
    </source>
</evidence>
<dbReference type="EC" id="3.6.1.15" evidence="4"/>
<evidence type="ECO:0000256" key="1">
    <source>
        <dbReference type="ARBA" id="ARBA00022741"/>
    </source>
</evidence>
<comment type="similarity">
    <text evidence="4">Belongs to the THEP1 NTPase family.</text>
</comment>
<dbReference type="SMART" id="SM00382">
    <property type="entry name" value="AAA"/>
    <property type="match status" value="1"/>
</dbReference>
<comment type="caution">
    <text evidence="6">The sequence shown here is derived from an EMBL/GenBank/DDBJ whole genome shotgun (WGS) entry which is preliminary data.</text>
</comment>
<comment type="function">
    <text evidence="4">Has nucleotide phosphatase activity towards ATP, GTP, CTP, TTP and UTP. May hydrolyze nucleoside diphosphates with lower efficiency.</text>
</comment>
<dbReference type="Pfam" id="PF03266">
    <property type="entry name" value="NTPase_1"/>
    <property type="match status" value="1"/>
</dbReference>
<dbReference type="CDD" id="cd19482">
    <property type="entry name" value="RecA-like_Thep1"/>
    <property type="match status" value="1"/>
</dbReference>
<evidence type="ECO:0000256" key="3">
    <source>
        <dbReference type="ARBA" id="ARBA00022840"/>
    </source>
</evidence>
<name>A0A7J3VTM0_CALS0</name>